<feature type="compositionally biased region" description="Basic and acidic residues" evidence="10">
    <location>
        <begin position="692"/>
        <end position="711"/>
    </location>
</feature>
<feature type="region of interest" description="Disordered" evidence="10">
    <location>
        <begin position="120"/>
        <end position="200"/>
    </location>
</feature>
<dbReference type="GO" id="GO:0008270">
    <property type="term" value="F:zinc ion binding"/>
    <property type="evidence" value="ECO:0007669"/>
    <property type="project" value="UniProtKB-KW"/>
</dbReference>
<feature type="compositionally biased region" description="Polar residues" evidence="10">
    <location>
        <begin position="381"/>
        <end position="411"/>
    </location>
</feature>
<evidence type="ECO:0000313" key="13">
    <source>
        <dbReference type="Proteomes" id="UP000076761"/>
    </source>
</evidence>
<dbReference type="SUPFAM" id="SSF57667">
    <property type="entry name" value="beta-beta-alpha zinc fingers"/>
    <property type="match status" value="2"/>
</dbReference>
<keyword evidence="4" id="KW-0677">Repeat</keyword>
<dbReference type="OrthoDB" id="6155966at2759"/>
<feature type="compositionally biased region" description="Basic and acidic residues" evidence="10">
    <location>
        <begin position="120"/>
        <end position="129"/>
    </location>
</feature>
<keyword evidence="5 9" id="KW-0863">Zinc-finger</keyword>
<dbReference type="PANTHER" id="PTHR47257:SF1">
    <property type="entry name" value="PH-RESPONSE TRANSCRIPTION FACTOR PACC_RIM101"/>
    <property type="match status" value="1"/>
</dbReference>
<feature type="region of interest" description="Disordered" evidence="10">
    <location>
        <begin position="449"/>
        <end position="485"/>
    </location>
</feature>
<sequence>MGPPFRPPSPRSPSPTTADQDASSGHDSNSQEPDAHKCLWHDCDKVMSDPEALYNHLCNDHIGRKSTNNLCLTCKWKDCGTTCSKRDHITSHVRVHTPLKPHSCDICKKSFKRPQDLKKHEKIHTEEHHAQHKHSKAITVADPSFNQRIRNDMSKPSPYGVSPRQHPSGTHGSRAGSDSTAISCSGSSRGPLSTPSPEMMPSQVHIASSYSHQPAHGLLPQNHLSTWEALRADGTPTTAGAGVKRSYDHAVDEFFTDMKKRRVTPSYDPDMAERLNRLAYSQDLSGHEQTHFNPRSVSFDIRTPEELAAVNDFLVTLGRDVASGAVPRQSQLSMHQRAENSSNYSTASMFDAESLSQMGLAGMPGLPGSGATYPSEHEYSSVPSGAHQYSSVPYPSTSGLRSNHPSVQPTAYTSLYSDVPHANLTYSSSDEFSAPPALTRRSMSAYSSSPYAQISLPPPELDSPHSSSSTPSAATPPRLSLSMPENPMFFEPVRAPRVPPLVPHLAQADYSKARRHTYIPLQNADAKAALTPPEPMEPKLPNRVHRGPPAKLTAHAVSSLSSSTSSRLYPLLKEGDREYKLPPLTSMLRERPAPDASPRSPPPRESTPSSGPSSPVLQAHTLPGIHAITAASLDERLSREVGRIQLESGAKDVTPEQRRRHAELIRDLLLVINADFRKRVGVSARHRTSPLGRDHDRIAGQSPRDVEMAFA</sequence>
<evidence type="ECO:0000256" key="5">
    <source>
        <dbReference type="ARBA" id="ARBA00022771"/>
    </source>
</evidence>
<dbReference type="Gene3D" id="3.30.160.60">
    <property type="entry name" value="Classic Zinc Finger"/>
    <property type="match status" value="2"/>
</dbReference>
<dbReference type="InterPro" id="IPR036236">
    <property type="entry name" value="Znf_C2H2_sf"/>
</dbReference>
<proteinExistence type="inferred from homology"/>
<evidence type="ECO:0000259" key="11">
    <source>
        <dbReference type="PROSITE" id="PS50157"/>
    </source>
</evidence>
<dbReference type="SMART" id="SM00355">
    <property type="entry name" value="ZnF_C2H2"/>
    <property type="match status" value="3"/>
</dbReference>
<keyword evidence="6" id="KW-0862">Zinc</keyword>
<dbReference type="Proteomes" id="UP000076761">
    <property type="component" value="Unassembled WGS sequence"/>
</dbReference>
<evidence type="ECO:0000256" key="1">
    <source>
        <dbReference type="ARBA" id="ARBA00004123"/>
    </source>
</evidence>
<dbReference type="InterPro" id="IPR050806">
    <property type="entry name" value="pacC/RIM101"/>
</dbReference>
<accession>A0A165W682</accession>
<dbReference type="AlphaFoldDB" id="A0A165W682"/>
<evidence type="ECO:0000256" key="7">
    <source>
        <dbReference type="ARBA" id="ARBA00023242"/>
    </source>
</evidence>
<dbReference type="PANTHER" id="PTHR47257">
    <property type="entry name" value="PH-RESPONSE TRANSCRIPTION FACTOR PACC/RIM101"/>
    <property type="match status" value="1"/>
</dbReference>
<feature type="region of interest" description="Disordered" evidence="10">
    <location>
        <begin position="361"/>
        <end position="411"/>
    </location>
</feature>
<evidence type="ECO:0000256" key="6">
    <source>
        <dbReference type="ARBA" id="ARBA00022833"/>
    </source>
</evidence>
<evidence type="ECO:0000256" key="4">
    <source>
        <dbReference type="ARBA" id="ARBA00022737"/>
    </source>
</evidence>
<feature type="domain" description="C2H2-type" evidence="11">
    <location>
        <begin position="72"/>
        <end position="101"/>
    </location>
</feature>
<protein>
    <recommendedName>
        <fullName evidence="11">C2H2-type domain-containing protein</fullName>
    </recommendedName>
</protein>
<dbReference type="PROSITE" id="PS00028">
    <property type="entry name" value="ZINC_FINGER_C2H2_1"/>
    <property type="match status" value="3"/>
</dbReference>
<dbReference type="PROSITE" id="PS50157">
    <property type="entry name" value="ZINC_FINGER_C2H2_2"/>
    <property type="match status" value="2"/>
</dbReference>
<keyword evidence="13" id="KW-1185">Reference proteome</keyword>
<keyword evidence="3" id="KW-0479">Metal-binding</keyword>
<feature type="compositionally biased region" description="Low complexity" evidence="10">
    <location>
        <begin position="464"/>
        <end position="477"/>
    </location>
</feature>
<evidence type="ECO:0000256" key="3">
    <source>
        <dbReference type="ARBA" id="ARBA00022723"/>
    </source>
</evidence>
<feature type="region of interest" description="Disordered" evidence="10">
    <location>
        <begin position="687"/>
        <end position="711"/>
    </location>
</feature>
<keyword evidence="2" id="KW-0678">Repressor</keyword>
<dbReference type="EMBL" id="KV425551">
    <property type="protein sequence ID" value="KZT30725.1"/>
    <property type="molecule type" value="Genomic_DNA"/>
</dbReference>
<feature type="region of interest" description="Disordered" evidence="10">
    <location>
        <begin position="525"/>
        <end position="549"/>
    </location>
</feature>
<dbReference type="Pfam" id="PF00096">
    <property type="entry name" value="zf-C2H2"/>
    <property type="match status" value="1"/>
</dbReference>
<feature type="compositionally biased region" description="Polar residues" evidence="10">
    <location>
        <begin position="165"/>
        <end position="196"/>
    </location>
</feature>
<gene>
    <name evidence="12" type="ORF">NEOLEDRAFT_1053378</name>
</gene>
<name>A0A165W682_9AGAM</name>
<evidence type="ECO:0000256" key="8">
    <source>
        <dbReference type="ARBA" id="ARBA00038089"/>
    </source>
</evidence>
<dbReference type="GO" id="GO:0005634">
    <property type="term" value="C:nucleus"/>
    <property type="evidence" value="ECO:0007669"/>
    <property type="project" value="UniProtKB-SubCell"/>
</dbReference>
<evidence type="ECO:0000256" key="10">
    <source>
        <dbReference type="SAM" id="MobiDB-lite"/>
    </source>
</evidence>
<feature type="compositionally biased region" description="Low complexity" evidence="10">
    <location>
        <begin position="558"/>
        <end position="572"/>
    </location>
</feature>
<dbReference type="GO" id="GO:0045944">
    <property type="term" value="P:positive regulation of transcription by RNA polymerase II"/>
    <property type="evidence" value="ECO:0007669"/>
    <property type="project" value="TreeGrafter"/>
</dbReference>
<comment type="similarity">
    <text evidence="8">Belongs to the pacC/RIM101 family.</text>
</comment>
<dbReference type="InParanoid" id="A0A165W682"/>
<comment type="subcellular location">
    <subcellularLocation>
        <location evidence="1">Nucleus</location>
    </subcellularLocation>
</comment>
<feature type="compositionally biased region" description="Polar residues" evidence="10">
    <location>
        <begin position="16"/>
        <end position="32"/>
    </location>
</feature>
<feature type="compositionally biased region" description="Pro residues" evidence="10">
    <location>
        <begin position="1"/>
        <end position="13"/>
    </location>
</feature>
<dbReference type="STRING" id="1314782.A0A165W682"/>
<feature type="domain" description="C2H2-type" evidence="11">
    <location>
        <begin position="102"/>
        <end position="129"/>
    </location>
</feature>
<dbReference type="InterPro" id="IPR013087">
    <property type="entry name" value="Znf_C2H2_type"/>
</dbReference>
<feature type="region of interest" description="Disordered" evidence="10">
    <location>
        <begin position="555"/>
        <end position="574"/>
    </location>
</feature>
<evidence type="ECO:0000256" key="9">
    <source>
        <dbReference type="PROSITE-ProRule" id="PRU00042"/>
    </source>
</evidence>
<reference evidence="12 13" key="1">
    <citation type="journal article" date="2016" name="Mol. Biol. Evol.">
        <title>Comparative Genomics of Early-Diverging Mushroom-Forming Fungi Provides Insights into the Origins of Lignocellulose Decay Capabilities.</title>
        <authorList>
            <person name="Nagy L.G."/>
            <person name="Riley R."/>
            <person name="Tritt A."/>
            <person name="Adam C."/>
            <person name="Daum C."/>
            <person name="Floudas D."/>
            <person name="Sun H."/>
            <person name="Yadav J.S."/>
            <person name="Pangilinan J."/>
            <person name="Larsson K.H."/>
            <person name="Matsuura K."/>
            <person name="Barry K."/>
            <person name="Labutti K."/>
            <person name="Kuo R."/>
            <person name="Ohm R.A."/>
            <person name="Bhattacharya S.S."/>
            <person name="Shirouzu T."/>
            <person name="Yoshinaga Y."/>
            <person name="Martin F.M."/>
            <person name="Grigoriev I.V."/>
            <person name="Hibbett D.S."/>
        </authorList>
    </citation>
    <scope>NUCLEOTIDE SEQUENCE [LARGE SCALE GENOMIC DNA]</scope>
    <source>
        <strain evidence="12 13">HHB14362 ss-1</strain>
    </source>
</reference>
<keyword evidence="7" id="KW-0539">Nucleus</keyword>
<organism evidence="12 13">
    <name type="scientific">Neolentinus lepideus HHB14362 ss-1</name>
    <dbReference type="NCBI Taxonomy" id="1314782"/>
    <lineage>
        <taxon>Eukaryota</taxon>
        <taxon>Fungi</taxon>
        <taxon>Dikarya</taxon>
        <taxon>Basidiomycota</taxon>
        <taxon>Agaricomycotina</taxon>
        <taxon>Agaricomycetes</taxon>
        <taxon>Gloeophyllales</taxon>
        <taxon>Gloeophyllaceae</taxon>
        <taxon>Neolentinus</taxon>
    </lineage>
</organism>
<evidence type="ECO:0000313" key="12">
    <source>
        <dbReference type="EMBL" id="KZT30725.1"/>
    </source>
</evidence>
<feature type="compositionally biased region" description="Low complexity" evidence="10">
    <location>
        <begin position="606"/>
        <end position="615"/>
    </location>
</feature>
<dbReference type="FunFam" id="3.30.160.60:FF:002343">
    <property type="entry name" value="Zinc finger protein 33A"/>
    <property type="match status" value="1"/>
</dbReference>
<feature type="region of interest" description="Disordered" evidence="10">
    <location>
        <begin position="1"/>
        <end position="33"/>
    </location>
</feature>
<evidence type="ECO:0000256" key="2">
    <source>
        <dbReference type="ARBA" id="ARBA00022491"/>
    </source>
</evidence>
<feature type="region of interest" description="Disordered" evidence="10">
    <location>
        <begin position="579"/>
        <end position="618"/>
    </location>
</feature>